<sequence>MIHTAELLMKSPSSSTCQCEHDPHC</sequence>
<dbReference type="AlphaFoldDB" id="A0A0E9SGB0"/>
<reference evidence="1" key="1">
    <citation type="submission" date="2014-11" db="EMBL/GenBank/DDBJ databases">
        <authorList>
            <person name="Amaro Gonzalez C."/>
        </authorList>
    </citation>
    <scope>NUCLEOTIDE SEQUENCE</scope>
</reference>
<reference evidence="1" key="2">
    <citation type="journal article" date="2015" name="Fish Shellfish Immunol.">
        <title>Early steps in the European eel (Anguilla anguilla)-Vibrio vulnificus interaction in the gills: Role of the RtxA13 toxin.</title>
        <authorList>
            <person name="Callol A."/>
            <person name="Pajuelo D."/>
            <person name="Ebbesson L."/>
            <person name="Teles M."/>
            <person name="MacKenzie S."/>
            <person name="Amaro C."/>
        </authorList>
    </citation>
    <scope>NUCLEOTIDE SEQUENCE</scope>
</reference>
<proteinExistence type="predicted"/>
<accession>A0A0E9SGB0</accession>
<organism evidence="1">
    <name type="scientific">Anguilla anguilla</name>
    <name type="common">European freshwater eel</name>
    <name type="synonym">Muraena anguilla</name>
    <dbReference type="NCBI Taxonomy" id="7936"/>
    <lineage>
        <taxon>Eukaryota</taxon>
        <taxon>Metazoa</taxon>
        <taxon>Chordata</taxon>
        <taxon>Craniata</taxon>
        <taxon>Vertebrata</taxon>
        <taxon>Euteleostomi</taxon>
        <taxon>Actinopterygii</taxon>
        <taxon>Neopterygii</taxon>
        <taxon>Teleostei</taxon>
        <taxon>Anguilliformes</taxon>
        <taxon>Anguillidae</taxon>
        <taxon>Anguilla</taxon>
    </lineage>
</organism>
<protein>
    <submittedName>
        <fullName evidence="1">Uncharacterized protein</fullName>
    </submittedName>
</protein>
<dbReference type="EMBL" id="GBXM01068256">
    <property type="protein sequence ID" value="JAH40321.1"/>
    <property type="molecule type" value="Transcribed_RNA"/>
</dbReference>
<name>A0A0E9SGB0_ANGAN</name>
<evidence type="ECO:0000313" key="1">
    <source>
        <dbReference type="EMBL" id="JAH40321.1"/>
    </source>
</evidence>